<dbReference type="Pfam" id="PF18810">
    <property type="entry name" value="PBECR2"/>
    <property type="match status" value="1"/>
</dbReference>
<dbReference type="PROSITE" id="PS50818">
    <property type="entry name" value="INTEIN_C_TER"/>
    <property type="match status" value="1"/>
</dbReference>
<dbReference type="HOGENOM" id="CLU_364789_0_0_6"/>
<dbReference type="InterPro" id="IPR036844">
    <property type="entry name" value="Hint_dom_sf"/>
</dbReference>
<dbReference type="Pfam" id="PF04233">
    <property type="entry name" value="Phage_Mu_F"/>
    <property type="match status" value="1"/>
</dbReference>
<feature type="domain" description="Phage head morphogenesis" evidence="1">
    <location>
        <begin position="58"/>
        <end position="184"/>
    </location>
</feature>
<dbReference type="Proteomes" id="UP000006821">
    <property type="component" value="Chromosome"/>
</dbReference>
<dbReference type="PROSITE" id="PS50817">
    <property type="entry name" value="INTEIN_N_TER"/>
    <property type="match status" value="1"/>
</dbReference>
<sequence>MTLPAADLKAIFNLEPKAAIAYLQHKGYKLTWNWQEMLDDAHARAFTIAKAARLDVVQDIRNALDVALRHGQTLKDFQKNLKPTLQAKGWWGKQIIVDGAGNAEVARLGSPWRLATIYRTNLQSAFMAANYQEMAEATDSHPYWQYVAVLDGRTRPSHRAMNGRVFRHDDPIWNTIWPPNGFNCFPAETPVRAAARLGLKTWYAGKVVELQTRLGHRLTLTANHPVLTVRGWIAACQLQKGDQLIGDASGVNPRLAGVVNDEQPPARAEDLFQTLAAQGFRIVPMAPHDFHGDAGLRKPEIHIAGPDVHLMDEVQAAPGQFVGQQQLRRADACAIMDADRPDGPPPARMILADAVAPQNPADVAEAGAELAADGAFGDQPVAVQGQHPAFEMGVAVAGALPGGGALASNGGGVLFDGSPFDALGFRAPPQGDVAGTEQPAQGVTAASGLVRQLLEANAGLIALDEIVQIRQFDWAGHVYDFETETGLIMAGGVIVHNCRCRVRPRSERSLARDGIAWQSSAGKLRTLETDAGVDKRTGEITHARRTGIDVVDADGKKHFFAPDAGFNFNPGQGWSKPFTPPPLDTLPKTFSPGQVLPDLPKPEKFAASMIVPDGLGEEDYAKAFLAEFGADLGKPVVFQDVTGDPMLIDEALFKSGAGEWKATKDGRGPYMRLLAHAIRSPDEIWMRWEESRERPGTWLLKRRYLKTFEIDGHGSESPQYGLSVFEYGSEGWSGSTAMISQASRGPGARRRYIERQRDGFLLFRR</sequence>
<evidence type="ECO:0000259" key="2">
    <source>
        <dbReference type="Pfam" id="PF18810"/>
    </source>
</evidence>
<dbReference type="eggNOG" id="COG2369">
    <property type="taxonomic scope" value="Bacteria"/>
</dbReference>
<gene>
    <name evidence="3" type="ordered locus">MCA2927</name>
</gene>
<name>Q602Y1_METCA</name>
<dbReference type="InterPro" id="IPR030934">
    <property type="entry name" value="Intein_C"/>
</dbReference>
<dbReference type="AlphaFoldDB" id="Q602Y1"/>
<feature type="domain" description="Phage-Barnase-EndoU-ColicinE5/D-RelE like nuclease 2" evidence="2">
    <location>
        <begin position="623"/>
        <end position="764"/>
    </location>
</feature>
<dbReference type="KEGG" id="mca:MCA2927"/>
<proteinExistence type="predicted"/>
<dbReference type="STRING" id="243233.MCA2927"/>
<dbReference type="eggNOG" id="COG1372">
    <property type="taxonomic scope" value="Bacteria"/>
</dbReference>
<dbReference type="EMBL" id="AE017282">
    <property type="protein sequence ID" value="AAU90985.1"/>
    <property type="molecule type" value="Genomic_DNA"/>
</dbReference>
<dbReference type="CDD" id="cd00081">
    <property type="entry name" value="Hint"/>
    <property type="match status" value="1"/>
</dbReference>
<protein>
    <submittedName>
        <fullName evidence="3">Prophage MuMc02, F protein</fullName>
    </submittedName>
</protein>
<dbReference type="GO" id="GO:0016539">
    <property type="term" value="P:intein-mediated protein splicing"/>
    <property type="evidence" value="ECO:0007669"/>
    <property type="project" value="InterPro"/>
</dbReference>
<evidence type="ECO:0000313" key="4">
    <source>
        <dbReference type="Proteomes" id="UP000006821"/>
    </source>
</evidence>
<evidence type="ECO:0000313" key="3">
    <source>
        <dbReference type="EMBL" id="AAU90985.1"/>
    </source>
</evidence>
<accession>Q602Y1</accession>
<dbReference type="InterPro" id="IPR041110">
    <property type="entry name" value="PBECR2"/>
</dbReference>
<dbReference type="RefSeq" id="WP_010962121.1">
    <property type="nucleotide sequence ID" value="NC_002977.6"/>
</dbReference>
<reference evidence="3 4" key="1">
    <citation type="journal article" date="2004" name="PLoS Biol.">
        <title>Genomic insights into methanotrophy: the complete genome sequence of Methylococcus capsulatus (Bath).</title>
        <authorList>
            <person name="Ward N.L."/>
            <person name="Larsen O."/>
            <person name="Sakwa J."/>
            <person name="Bruseth L."/>
            <person name="Khouri H.M."/>
            <person name="Durkin A.S."/>
            <person name="Dimitrov G."/>
            <person name="Jiang L."/>
            <person name="Scanlan D."/>
            <person name="Kang K.H."/>
            <person name="Lewis M.R."/>
            <person name="Nelson K.E."/>
            <person name="Methe B.A."/>
            <person name="Wu M."/>
            <person name="Heidelberg J.F."/>
            <person name="Paulsen I.T."/>
            <person name="Fouts D.E."/>
            <person name="Ravel J."/>
            <person name="Tettelin H."/>
            <person name="Ren Q."/>
            <person name="Read T.D."/>
            <person name="DeBoy R.T."/>
            <person name="Seshadri R."/>
            <person name="Salzberg S.L."/>
            <person name="Jensen H.B."/>
            <person name="Birkeland N.K."/>
            <person name="Nelson W.C."/>
            <person name="Dodson R.J."/>
            <person name="Grindhaug S.H."/>
            <person name="Holt I.E."/>
            <person name="Eidhammer I."/>
            <person name="Jonasen I."/>
            <person name="Vanaken S."/>
            <person name="Utterback T.R."/>
            <person name="Feldblyum T.V."/>
            <person name="Fraser C.M."/>
            <person name="Lillehaug J.R."/>
            <person name="Eisen J.A."/>
        </authorList>
    </citation>
    <scope>NUCLEOTIDE SEQUENCE [LARGE SCALE GENOMIC DNA]</scope>
    <source>
        <strain evidence="4">ATCC 33009 / NCIMB 11132 / Bath</strain>
    </source>
</reference>
<organism evidence="3 4">
    <name type="scientific">Methylococcus capsulatus (strain ATCC 33009 / NCIMB 11132 / Bath)</name>
    <dbReference type="NCBI Taxonomy" id="243233"/>
    <lineage>
        <taxon>Bacteria</taxon>
        <taxon>Pseudomonadati</taxon>
        <taxon>Pseudomonadota</taxon>
        <taxon>Gammaproteobacteria</taxon>
        <taxon>Methylococcales</taxon>
        <taxon>Methylococcaceae</taxon>
        <taxon>Methylococcus</taxon>
    </lineage>
</organism>
<dbReference type="InterPro" id="IPR006141">
    <property type="entry name" value="Intein_N"/>
</dbReference>
<dbReference type="NCBIfam" id="TIGR01641">
    <property type="entry name" value="phageSPP1_gp7"/>
    <property type="match status" value="1"/>
</dbReference>
<dbReference type="GeneID" id="88225287"/>
<dbReference type="Gene3D" id="2.170.16.10">
    <property type="entry name" value="Hedgehog/Intein (Hint) domain"/>
    <property type="match status" value="1"/>
</dbReference>
<dbReference type="InterPro" id="IPR006528">
    <property type="entry name" value="Phage_head_morphogenesis_dom"/>
</dbReference>
<dbReference type="SUPFAM" id="SSF51294">
    <property type="entry name" value="Hedgehog/intein (Hint) domain"/>
    <property type="match status" value="1"/>
</dbReference>
<evidence type="ECO:0000259" key="1">
    <source>
        <dbReference type="Pfam" id="PF04233"/>
    </source>
</evidence>